<sequence>MVFCATVPQRLELLAAAGTLEELGGRTATGALARGHGLAAGATEELDYLAQELASLDSLLEGAAQRVVLAVDADAEAVEVVDERSGLVRLRPFDWEQVTAVFVDEAEARPAVERARSVLADDPVALAEPQRPGPVAELLAEHPLLWYLPTELEAVSAVLAR</sequence>
<dbReference type="Proteomes" id="UP000252770">
    <property type="component" value="Unassembled WGS sequence"/>
</dbReference>
<protein>
    <submittedName>
        <fullName evidence="1">Uncharacterized protein</fullName>
    </submittedName>
</protein>
<dbReference type="AlphaFoldDB" id="A0A367YYD9"/>
<comment type="caution">
    <text evidence="1">The sequence shown here is derived from an EMBL/GenBank/DDBJ whole genome shotgun (WGS) entry which is preliminary data.</text>
</comment>
<name>A0A367YYD9_9ACTN</name>
<dbReference type="Pfam" id="PF21853">
    <property type="entry name" value="DUF6912"/>
    <property type="match status" value="1"/>
</dbReference>
<dbReference type="EMBL" id="QOUI01000001">
    <property type="protein sequence ID" value="RCK70925.1"/>
    <property type="molecule type" value="Genomic_DNA"/>
</dbReference>
<gene>
    <name evidence="1" type="ORF">DT076_00060</name>
</gene>
<organism evidence="1 2">
    <name type="scientific">Desertihabitans brevis</name>
    <dbReference type="NCBI Taxonomy" id="2268447"/>
    <lineage>
        <taxon>Bacteria</taxon>
        <taxon>Bacillati</taxon>
        <taxon>Actinomycetota</taxon>
        <taxon>Actinomycetes</taxon>
        <taxon>Propionibacteriales</taxon>
        <taxon>Propionibacteriaceae</taxon>
        <taxon>Desertihabitans</taxon>
    </lineage>
</organism>
<evidence type="ECO:0000313" key="1">
    <source>
        <dbReference type="EMBL" id="RCK70925.1"/>
    </source>
</evidence>
<evidence type="ECO:0000313" key="2">
    <source>
        <dbReference type="Proteomes" id="UP000252770"/>
    </source>
</evidence>
<dbReference type="InterPro" id="IPR054206">
    <property type="entry name" value="DUF6912"/>
</dbReference>
<reference evidence="1 2" key="1">
    <citation type="submission" date="2018-07" db="EMBL/GenBank/DDBJ databases">
        <title>Desertimonas flava gen. nov. sp. nov.</title>
        <authorList>
            <person name="Liu S."/>
        </authorList>
    </citation>
    <scope>NUCLEOTIDE SEQUENCE [LARGE SCALE GENOMIC DNA]</scope>
    <source>
        <strain evidence="1 2">16Sb5-5</strain>
    </source>
</reference>
<keyword evidence="2" id="KW-1185">Reference proteome</keyword>
<accession>A0A367YYD9</accession>
<proteinExistence type="predicted"/>